<name>A0A1W1VGA4_DESTI</name>
<dbReference type="EMBL" id="FWWT01000020">
    <property type="protein sequence ID" value="SMB92407.1"/>
    <property type="molecule type" value="Genomic_DNA"/>
</dbReference>
<dbReference type="Proteomes" id="UP000192731">
    <property type="component" value="Unassembled WGS sequence"/>
</dbReference>
<dbReference type="AlphaFoldDB" id="A0A1W1VGA4"/>
<evidence type="ECO:0000313" key="3">
    <source>
        <dbReference type="EMBL" id="SMB92407.1"/>
    </source>
</evidence>
<protein>
    <submittedName>
        <fullName evidence="3">Sporulation lipoprotein, YhcN/YlaJ family</fullName>
    </submittedName>
</protein>
<proteinExistence type="predicted"/>
<keyword evidence="2" id="KW-0732">Signal</keyword>
<dbReference type="PROSITE" id="PS51257">
    <property type="entry name" value="PROKAR_LIPOPROTEIN"/>
    <property type="match status" value="1"/>
</dbReference>
<dbReference type="STRING" id="656914.SAMN00017405_1956"/>
<dbReference type="RefSeq" id="WP_084053611.1">
    <property type="nucleotide sequence ID" value="NZ_FWWT01000020.1"/>
</dbReference>
<evidence type="ECO:0000313" key="4">
    <source>
        <dbReference type="Proteomes" id="UP000192731"/>
    </source>
</evidence>
<dbReference type="NCBIfam" id="TIGR02898">
    <property type="entry name" value="spore_YhcN_YlaJ"/>
    <property type="match status" value="1"/>
</dbReference>
<dbReference type="InterPro" id="IPR019076">
    <property type="entry name" value="Spore_lipoprot_YhcN/YlaJ-like"/>
</dbReference>
<gene>
    <name evidence="3" type="ORF">SAMN00017405_1956</name>
</gene>
<feature type="signal peptide" evidence="2">
    <location>
        <begin position="1"/>
        <end position="20"/>
    </location>
</feature>
<feature type="chain" id="PRO_5039024772" evidence="2">
    <location>
        <begin position="21"/>
        <end position="203"/>
    </location>
</feature>
<dbReference type="Pfam" id="PF09580">
    <property type="entry name" value="Spore_YhcN_YlaJ"/>
    <property type="match status" value="1"/>
</dbReference>
<dbReference type="InterPro" id="IPR014247">
    <property type="entry name" value="Spore_lipoprot_YhcN/YlaJ"/>
</dbReference>
<dbReference type="OrthoDB" id="1707228at2"/>
<reference evidence="3 4" key="1">
    <citation type="submission" date="2017-04" db="EMBL/GenBank/DDBJ databases">
        <authorList>
            <person name="Afonso C.L."/>
            <person name="Miller P.J."/>
            <person name="Scott M.A."/>
            <person name="Spackman E."/>
            <person name="Goraichik I."/>
            <person name="Dimitrov K.M."/>
            <person name="Suarez D.L."/>
            <person name="Swayne D.E."/>
        </authorList>
    </citation>
    <scope>NUCLEOTIDE SEQUENCE [LARGE SCALE GENOMIC DNA]</scope>
    <source>
        <strain evidence="3 4">DSM 11270</strain>
    </source>
</reference>
<evidence type="ECO:0000256" key="2">
    <source>
        <dbReference type="SAM" id="SignalP"/>
    </source>
</evidence>
<accession>A0A1W1VGA4</accession>
<feature type="region of interest" description="Disordered" evidence="1">
    <location>
        <begin position="27"/>
        <end position="56"/>
    </location>
</feature>
<keyword evidence="3" id="KW-0449">Lipoprotein</keyword>
<dbReference type="GO" id="GO:0030435">
    <property type="term" value="P:sporulation resulting in formation of a cellular spore"/>
    <property type="evidence" value="ECO:0007669"/>
    <property type="project" value="InterPro"/>
</dbReference>
<organism evidence="3 4">
    <name type="scientific">Desulfonispora thiosulfatigenes DSM 11270</name>
    <dbReference type="NCBI Taxonomy" id="656914"/>
    <lineage>
        <taxon>Bacteria</taxon>
        <taxon>Bacillati</taxon>
        <taxon>Bacillota</taxon>
        <taxon>Clostridia</taxon>
        <taxon>Eubacteriales</taxon>
        <taxon>Peptococcaceae</taxon>
        <taxon>Desulfonispora</taxon>
    </lineage>
</organism>
<evidence type="ECO:0000256" key="1">
    <source>
        <dbReference type="SAM" id="MobiDB-lite"/>
    </source>
</evidence>
<keyword evidence="4" id="KW-1185">Reference proteome</keyword>
<sequence>MKNKKIISLMLVLSFTLVMVAMVGCTPEKRPNTTQDPARVPNEARDMLPDNNMNDRNLMNDYDNDMMDNNNRDMMPGNDRNNLDNNYNNNTQTRSDANQLAKSVANKFPEVNTATLVLANNIAYCGIDLQANLPAERAKVVKNEVSKMIKKQKPEINTVYVTEDADTYTRLQVIAKDIENGKPISGFLNELKNVFNRITPSME</sequence>